<keyword evidence="4 6" id="KW-1133">Transmembrane helix</keyword>
<keyword evidence="5 6" id="KW-0472">Membrane</keyword>
<reference evidence="7" key="3">
    <citation type="submission" date="2025-09" db="UniProtKB">
        <authorList>
            <consortium name="Ensembl"/>
        </authorList>
    </citation>
    <scope>IDENTIFICATION</scope>
</reference>
<reference evidence="7" key="2">
    <citation type="submission" date="2025-08" db="UniProtKB">
        <authorList>
            <consortium name="Ensembl"/>
        </authorList>
    </citation>
    <scope>IDENTIFICATION</scope>
</reference>
<sequence>MSWLPMLCLTAMPHLGVLYGGYIIRKQVKTWYPTLNKPSWCLPNAAFPIVLTTLNTGMGSGSYLVWKECGGFTEDAVAPLGLYGLQLALNWAWTPIFFGTHKFKMVRSQIMQQLWAHGFRFQKPSSLFNVFQYFCQSLPWLCREMIYCANSVLLQGKYMPAKP</sequence>
<evidence type="ECO:0000256" key="1">
    <source>
        <dbReference type="ARBA" id="ARBA00004141"/>
    </source>
</evidence>
<feature type="transmembrane region" description="Helical" evidence="6">
    <location>
        <begin position="78"/>
        <end position="98"/>
    </location>
</feature>
<feature type="transmembrane region" description="Helical" evidence="6">
    <location>
        <begin position="6"/>
        <end position="24"/>
    </location>
</feature>
<dbReference type="GO" id="GO:0005741">
    <property type="term" value="C:mitochondrial outer membrane"/>
    <property type="evidence" value="ECO:0007669"/>
    <property type="project" value="TreeGrafter"/>
</dbReference>
<dbReference type="InterPro" id="IPR038330">
    <property type="entry name" value="TspO/MBR-related_sf"/>
</dbReference>
<protein>
    <submittedName>
        <fullName evidence="7">Translocator protein</fullName>
    </submittedName>
</protein>
<organism evidence="7 8">
    <name type="scientific">Hucho hucho</name>
    <name type="common">huchen</name>
    <dbReference type="NCBI Taxonomy" id="62062"/>
    <lineage>
        <taxon>Eukaryota</taxon>
        <taxon>Metazoa</taxon>
        <taxon>Chordata</taxon>
        <taxon>Craniata</taxon>
        <taxon>Vertebrata</taxon>
        <taxon>Euteleostomi</taxon>
        <taxon>Actinopterygii</taxon>
        <taxon>Neopterygii</taxon>
        <taxon>Teleostei</taxon>
        <taxon>Protacanthopterygii</taxon>
        <taxon>Salmoniformes</taxon>
        <taxon>Salmonidae</taxon>
        <taxon>Salmoninae</taxon>
        <taxon>Hucho</taxon>
    </lineage>
</organism>
<keyword evidence="3 6" id="KW-0812">Transmembrane</keyword>
<dbReference type="Ensembl" id="ENSHHUT00000058120.1">
    <property type="protein sequence ID" value="ENSHHUP00000056182.1"/>
    <property type="gene ID" value="ENSHHUG00000033533.1"/>
</dbReference>
<comment type="subcellular location">
    <subcellularLocation>
        <location evidence="1">Membrane</location>
        <topology evidence="1">Multi-pass membrane protein</topology>
    </subcellularLocation>
</comment>
<name>A0A4W5NYP9_9TELE</name>
<comment type="similarity">
    <text evidence="2">Belongs to the TspO/BZRP family.</text>
</comment>
<dbReference type="AlphaFoldDB" id="A0A4W5NYP9"/>
<dbReference type="Pfam" id="PF03073">
    <property type="entry name" value="TspO_MBR"/>
    <property type="match status" value="1"/>
</dbReference>
<evidence type="ECO:0000313" key="8">
    <source>
        <dbReference type="Proteomes" id="UP000314982"/>
    </source>
</evidence>
<dbReference type="STRING" id="62062.ENSHHUP00000056182"/>
<dbReference type="Gene3D" id="1.20.1260.100">
    <property type="entry name" value="TspO/MBR protein"/>
    <property type="match status" value="1"/>
</dbReference>
<dbReference type="GeneTree" id="ENSGT00390000012980"/>
<proteinExistence type="inferred from homology"/>
<keyword evidence="8" id="KW-1185">Reference proteome</keyword>
<evidence type="ECO:0000256" key="2">
    <source>
        <dbReference type="ARBA" id="ARBA00007524"/>
    </source>
</evidence>
<evidence type="ECO:0000256" key="4">
    <source>
        <dbReference type="ARBA" id="ARBA00022989"/>
    </source>
</evidence>
<feature type="transmembrane region" description="Helical" evidence="6">
    <location>
        <begin position="45"/>
        <end position="66"/>
    </location>
</feature>
<dbReference type="Proteomes" id="UP000314982">
    <property type="component" value="Unassembled WGS sequence"/>
</dbReference>
<evidence type="ECO:0000256" key="3">
    <source>
        <dbReference type="ARBA" id="ARBA00022692"/>
    </source>
</evidence>
<dbReference type="GO" id="GO:0033013">
    <property type="term" value="P:tetrapyrrole metabolic process"/>
    <property type="evidence" value="ECO:0007669"/>
    <property type="project" value="UniProtKB-ARBA"/>
</dbReference>
<accession>A0A4W5NYP9</accession>
<dbReference type="PANTHER" id="PTHR10057">
    <property type="entry name" value="PERIPHERAL-TYPE BENZODIAZEPINE RECEPTOR"/>
    <property type="match status" value="1"/>
</dbReference>
<evidence type="ECO:0000256" key="6">
    <source>
        <dbReference type="SAM" id="Phobius"/>
    </source>
</evidence>
<dbReference type="PANTHER" id="PTHR10057:SF0">
    <property type="entry name" value="TRANSLOCATOR PROTEIN"/>
    <property type="match status" value="1"/>
</dbReference>
<evidence type="ECO:0000313" key="7">
    <source>
        <dbReference type="Ensembl" id="ENSHHUP00000056182.1"/>
    </source>
</evidence>
<dbReference type="InterPro" id="IPR004307">
    <property type="entry name" value="TspO_MBR"/>
</dbReference>
<dbReference type="FunFam" id="1.20.1260.100:FF:000001">
    <property type="entry name" value="translocator protein 2"/>
    <property type="match status" value="1"/>
</dbReference>
<dbReference type="CDD" id="cd15904">
    <property type="entry name" value="TSPO_MBR"/>
    <property type="match status" value="1"/>
</dbReference>
<evidence type="ECO:0000256" key="5">
    <source>
        <dbReference type="ARBA" id="ARBA00023136"/>
    </source>
</evidence>
<reference evidence="8" key="1">
    <citation type="submission" date="2018-06" db="EMBL/GenBank/DDBJ databases">
        <title>Genome assembly of Danube salmon.</title>
        <authorList>
            <person name="Macqueen D.J."/>
            <person name="Gundappa M.K."/>
        </authorList>
    </citation>
    <scope>NUCLEOTIDE SEQUENCE [LARGE SCALE GENOMIC DNA]</scope>
</reference>